<proteinExistence type="predicted"/>
<feature type="transmembrane region" description="Helical" evidence="1">
    <location>
        <begin position="104"/>
        <end position="125"/>
    </location>
</feature>
<protein>
    <submittedName>
        <fullName evidence="2">Uncharacterized protein</fullName>
    </submittedName>
</protein>
<reference evidence="2" key="1">
    <citation type="submission" date="2022-01" db="EMBL/GenBank/DDBJ databases">
        <title>Jiella avicenniae sp. nov., a novel endophytic bacterium isolated from bark of Avicennia marina.</title>
        <authorList>
            <person name="Tuo L."/>
        </authorList>
    </citation>
    <scope>NUCLEOTIDE SEQUENCE</scope>
    <source>
        <strain evidence="2">CBK1P-4</strain>
    </source>
</reference>
<feature type="transmembrane region" description="Helical" evidence="1">
    <location>
        <begin position="12"/>
        <end position="33"/>
    </location>
</feature>
<keyword evidence="1" id="KW-0812">Transmembrane</keyword>
<evidence type="ECO:0000313" key="3">
    <source>
        <dbReference type="Proteomes" id="UP001139035"/>
    </source>
</evidence>
<dbReference type="EMBL" id="JAJUWU010000028">
    <property type="protein sequence ID" value="MCE7030730.1"/>
    <property type="molecule type" value="Genomic_DNA"/>
</dbReference>
<gene>
    <name evidence="2" type="ORF">LZD57_22325</name>
</gene>
<keyword evidence="1" id="KW-1133">Transmembrane helix</keyword>
<comment type="caution">
    <text evidence="2">The sequence shown here is derived from an EMBL/GenBank/DDBJ whole genome shotgun (WGS) entry which is preliminary data.</text>
</comment>
<feature type="transmembrane region" description="Helical" evidence="1">
    <location>
        <begin position="39"/>
        <end position="58"/>
    </location>
</feature>
<keyword evidence="3" id="KW-1185">Reference proteome</keyword>
<organism evidence="2 3">
    <name type="scientific">Jiella avicenniae</name>
    <dbReference type="NCBI Taxonomy" id="2907202"/>
    <lineage>
        <taxon>Bacteria</taxon>
        <taxon>Pseudomonadati</taxon>
        <taxon>Pseudomonadota</taxon>
        <taxon>Alphaproteobacteria</taxon>
        <taxon>Hyphomicrobiales</taxon>
        <taxon>Aurantimonadaceae</taxon>
        <taxon>Jiella</taxon>
    </lineage>
</organism>
<keyword evidence="1" id="KW-0472">Membrane</keyword>
<dbReference type="AlphaFoldDB" id="A0A9X1T7R3"/>
<dbReference type="Proteomes" id="UP001139035">
    <property type="component" value="Unassembled WGS sequence"/>
</dbReference>
<sequence>MPLKELLGYQFIYISAFIVWRILIVLLIFYFPFVPASGSGVSGITILLSCSTTLYFYVRRESSPPLGREYWIMVSISAAISFILDLIVFFSVMHYQSIPFSADYAILMVFLITAALSLFGNMIGYSDFVARRWLR</sequence>
<name>A0A9X1T7R3_9HYPH</name>
<dbReference type="RefSeq" id="WP_233721803.1">
    <property type="nucleotide sequence ID" value="NZ_JAJUWU010000028.1"/>
</dbReference>
<feature type="transmembrane region" description="Helical" evidence="1">
    <location>
        <begin position="70"/>
        <end position="92"/>
    </location>
</feature>
<accession>A0A9X1T7R3</accession>
<evidence type="ECO:0000256" key="1">
    <source>
        <dbReference type="SAM" id="Phobius"/>
    </source>
</evidence>
<evidence type="ECO:0000313" key="2">
    <source>
        <dbReference type="EMBL" id="MCE7030730.1"/>
    </source>
</evidence>